<comment type="similarity">
    <text evidence="4">Belongs to the type-B carboxylesterase/lipase family.</text>
</comment>
<evidence type="ECO:0000256" key="3">
    <source>
        <dbReference type="ARBA" id="ARBA00023180"/>
    </source>
</evidence>
<accession>A0A8J2P8P2</accession>
<dbReference type="EMBL" id="CAJVCH010191876">
    <property type="protein sequence ID" value="CAG7730277.1"/>
    <property type="molecule type" value="Genomic_DNA"/>
</dbReference>
<dbReference type="PROSITE" id="PS01173">
    <property type="entry name" value="LIPASE_GDXG_HIS"/>
    <property type="match status" value="1"/>
</dbReference>
<dbReference type="InterPro" id="IPR002168">
    <property type="entry name" value="Lipase_GDXG_HIS_AS"/>
</dbReference>
<keyword evidence="7" id="KW-1185">Reference proteome</keyword>
<dbReference type="InterPro" id="IPR050309">
    <property type="entry name" value="Type-B_Carboxylest/Lipase"/>
</dbReference>
<protein>
    <recommendedName>
        <fullName evidence="4">Carboxylic ester hydrolase</fullName>
        <ecNumber evidence="4">3.1.1.-</ecNumber>
    </recommendedName>
</protein>
<dbReference type="EC" id="3.1.1.-" evidence="4"/>
<keyword evidence="4" id="KW-0378">Hydrolase</keyword>
<sequence length="597" mass="66777">MLGKPIVYSLVVVLIAYETSVYLISQIERTEVVRTGSGKLQGNVEISRGGRKFSSFWGIPYAKPPLGNLRFAPPQPVDAWKGVKVADNEGIECASYEFILDFGVIGQEDCLILNVFTPNDLKTLGEKSDGRDLFPVIVNIHGGGFLSGSTKAFKADYFMDRDVVVVTINYRVGALGFLNTGDNTIRGNMGMKDQNLALKWVQNNIKNFGGNPDRVTLMGESAGAVSVHLHILSPLSAGLFQQAIMLSGHALVPWAFVEDPVQQAQRFGENVNCPTMIPSEFLECLRARGSEDMIKVHALHRNAVVHPLENFGPSLESIVDSDTFLSRRPSEILNSNNFTKIPIMAGVNEGEGLFWVARATLDIPQAQSIQTISGWLKALPYFIYHNDMSLEDLKKITKFYFGQDSQDFDPFERHENFTNLFSDRIFNTGLIQLARHHLANAAEDVHFPMYLYYYTYQNDHSVVDISLSIPTNRILPAAVHAAFWIIVDYIKKYIFRNEPKTRPASHGDELTLLFNIHPAMSVISSSRDFPMSVALVDTMYNFAVDGKKMSFEGKTWDPVGSDSDAPIKLMRVDSPGKSQMIDIPFLKRVNFWNSLNI</sequence>
<keyword evidence="3" id="KW-0325">Glycoprotein</keyword>
<gene>
    <name evidence="6" type="ORF">AFUS01_LOCUS18935</name>
</gene>
<comment type="similarity">
    <text evidence="1">Belongs to the 'GDXG' lipolytic enzyme family.</text>
</comment>
<evidence type="ECO:0000256" key="1">
    <source>
        <dbReference type="ARBA" id="ARBA00010515"/>
    </source>
</evidence>
<evidence type="ECO:0000313" key="7">
    <source>
        <dbReference type="Proteomes" id="UP000708208"/>
    </source>
</evidence>
<dbReference type="Pfam" id="PF00135">
    <property type="entry name" value="COesterase"/>
    <property type="match status" value="1"/>
</dbReference>
<organism evidence="6 7">
    <name type="scientific">Allacma fusca</name>
    <dbReference type="NCBI Taxonomy" id="39272"/>
    <lineage>
        <taxon>Eukaryota</taxon>
        <taxon>Metazoa</taxon>
        <taxon>Ecdysozoa</taxon>
        <taxon>Arthropoda</taxon>
        <taxon>Hexapoda</taxon>
        <taxon>Collembola</taxon>
        <taxon>Symphypleona</taxon>
        <taxon>Sminthuridae</taxon>
        <taxon>Allacma</taxon>
    </lineage>
</organism>
<dbReference type="Proteomes" id="UP000708208">
    <property type="component" value="Unassembled WGS sequence"/>
</dbReference>
<proteinExistence type="inferred from homology"/>
<dbReference type="PROSITE" id="PS00122">
    <property type="entry name" value="CARBOXYLESTERASE_B_1"/>
    <property type="match status" value="1"/>
</dbReference>
<dbReference type="GO" id="GO:0052689">
    <property type="term" value="F:carboxylic ester hydrolase activity"/>
    <property type="evidence" value="ECO:0007669"/>
    <property type="project" value="UniProtKB-KW"/>
</dbReference>
<evidence type="ECO:0000256" key="4">
    <source>
        <dbReference type="RuleBase" id="RU361235"/>
    </source>
</evidence>
<dbReference type="OrthoDB" id="6846267at2759"/>
<dbReference type="InterPro" id="IPR019826">
    <property type="entry name" value="Carboxylesterase_B_AS"/>
</dbReference>
<reference evidence="6" key="1">
    <citation type="submission" date="2021-06" db="EMBL/GenBank/DDBJ databases">
        <authorList>
            <person name="Hodson N. C."/>
            <person name="Mongue J. A."/>
            <person name="Jaron S. K."/>
        </authorList>
    </citation>
    <scope>NUCLEOTIDE SEQUENCE</scope>
</reference>
<name>A0A8J2P8P2_9HEXA</name>
<evidence type="ECO:0000313" key="6">
    <source>
        <dbReference type="EMBL" id="CAG7730277.1"/>
    </source>
</evidence>
<comment type="caution">
    <text evidence="6">The sequence shown here is derived from an EMBL/GenBank/DDBJ whole genome shotgun (WGS) entry which is preliminary data.</text>
</comment>
<dbReference type="InterPro" id="IPR002018">
    <property type="entry name" value="CarbesteraseB"/>
</dbReference>
<feature type="domain" description="Carboxylesterase type B" evidence="5">
    <location>
        <begin position="30"/>
        <end position="592"/>
    </location>
</feature>
<dbReference type="AlphaFoldDB" id="A0A8J2P8P2"/>
<evidence type="ECO:0000259" key="5">
    <source>
        <dbReference type="Pfam" id="PF00135"/>
    </source>
</evidence>
<keyword evidence="2" id="KW-0719">Serine esterase</keyword>
<evidence type="ECO:0000256" key="2">
    <source>
        <dbReference type="ARBA" id="ARBA00022487"/>
    </source>
</evidence>
<dbReference type="PANTHER" id="PTHR11559">
    <property type="entry name" value="CARBOXYLESTERASE"/>
    <property type="match status" value="1"/>
</dbReference>